<dbReference type="OrthoDB" id="6237231at2"/>
<evidence type="ECO:0000256" key="1">
    <source>
        <dbReference type="SAM" id="SignalP"/>
    </source>
</evidence>
<name>A0A1I6U153_9RHOB</name>
<evidence type="ECO:0000313" key="2">
    <source>
        <dbReference type="EMBL" id="SFS95145.1"/>
    </source>
</evidence>
<accession>A0A1I6U153</accession>
<feature type="chain" id="PRO_5011596124" evidence="1">
    <location>
        <begin position="21"/>
        <end position="225"/>
    </location>
</feature>
<sequence>MTFKTCCRAGLLAGLIAALAACGNDPRRDPVLQTTYTSLFGGGGSGDPKPVSDQQVAQTLAATELPVIRFGITERKAEGLALEIERNGAHRTYATSDRLAIVLRNGMITATRGFGGDLMSVEEDQLLALLRARSAGQARYVQRYLTAEGVTETLNFSCTVTPGQSSEIAQGLVRATVTALRADCSDGGEIAFTDAYLVDGTGEILTSMQWLGETTGPVTLQQLRR</sequence>
<evidence type="ECO:0000313" key="3">
    <source>
        <dbReference type="Proteomes" id="UP000199392"/>
    </source>
</evidence>
<organism evidence="2 3">
    <name type="scientific">Alloyangia pacifica</name>
    <dbReference type="NCBI Taxonomy" id="311180"/>
    <lineage>
        <taxon>Bacteria</taxon>
        <taxon>Pseudomonadati</taxon>
        <taxon>Pseudomonadota</taxon>
        <taxon>Alphaproteobacteria</taxon>
        <taxon>Rhodobacterales</taxon>
        <taxon>Roseobacteraceae</taxon>
        <taxon>Alloyangia</taxon>
    </lineage>
</organism>
<dbReference type="PROSITE" id="PS51257">
    <property type="entry name" value="PROKAR_LIPOPROTEIN"/>
    <property type="match status" value="1"/>
</dbReference>
<dbReference type="Proteomes" id="UP000199392">
    <property type="component" value="Unassembled WGS sequence"/>
</dbReference>
<keyword evidence="1" id="KW-0732">Signal</keyword>
<protein>
    <submittedName>
        <fullName evidence="2">Group 4 capsule polysaccharide lipoprotein gfcB, YjbF</fullName>
    </submittedName>
</protein>
<dbReference type="InterPro" id="IPR023373">
    <property type="entry name" value="YmcC_sf"/>
</dbReference>
<keyword evidence="3" id="KW-1185">Reference proteome</keyword>
<dbReference type="RefSeq" id="WP_092425633.1">
    <property type="nucleotide sequence ID" value="NZ_FNCL01000007.1"/>
</dbReference>
<dbReference type="EMBL" id="FOZW01000007">
    <property type="protein sequence ID" value="SFS95145.1"/>
    <property type="molecule type" value="Genomic_DNA"/>
</dbReference>
<dbReference type="Gene3D" id="2.40.360.10">
    <property type="entry name" value="YmcC-like"/>
    <property type="match status" value="1"/>
</dbReference>
<dbReference type="AlphaFoldDB" id="A0A1I6U153"/>
<dbReference type="STRING" id="311180.SAMN04488050_10745"/>
<keyword evidence="2" id="KW-0449">Lipoprotein</keyword>
<dbReference type="Pfam" id="PF11102">
    <property type="entry name" value="YjbF"/>
    <property type="match status" value="1"/>
</dbReference>
<reference evidence="3" key="1">
    <citation type="submission" date="2016-10" db="EMBL/GenBank/DDBJ databases">
        <authorList>
            <person name="Varghese N."/>
            <person name="Submissions S."/>
        </authorList>
    </citation>
    <scope>NUCLEOTIDE SEQUENCE [LARGE SCALE GENOMIC DNA]</scope>
    <source>
        <strain evidence="3">DSM 26894</strain>
    </source>
</reference>
<feature type="signal peptide" evidence="1">
    <location>
        <begin position="1"/>
        <end position="20"/>
    </location>
</feature>
<dbReference type="SUPFAM" id="SSF159270">
    <property type="entry name" value="YmcC-like"/>
    <property type="match status" value="1"/>
</dbReference>
<dbReference type="InterPro" id="IPR021308">
    <property type="entry name" value="GfcB"/>
</dbReference>
<proteinExistence type="predicted"/>
<gene>
    <name evidence="2" type="ORF">SAMN04488050_10745</name>
</gene>